<keyword evidence="5" id="KW-1185">Reference proteome</keyword>
<keyword evidence="2" id="KW-0479">Metal-binding</keyword>
<dbReference type="InterPro" id="IPR005123">
    <property type="entry name" value="Oxoglu/Fe-dep_dioxygenase_dom"/>
</dbReference>
<protein>
    <submittedName>
        <fullName evidence="4">2og-Fe oxygenase family protein</fullName>
    </submittedName>
</protein>
<proteinExistence type="inferred from homology"/>
<evidence type="ECO:0000313" key="4">
    <source>
        <dbReference type="EMBL" id="ORY62623.1"/>
    </source>
</evidence>
<dbReference type="AlphaFoldDB" id="A0A1Y2DTL6"/>
<dbReference type="GO" id="GO:0044283">
    <property type="term" value="P:small molecule biosynthetic process"/>
    <property type="evidence" value="ECO:0007669"/>
    <property type="project" value="UniProtKB-ARBA"/>
</dbReference>
<name>A0A1Y2DTL6_9PEZI</name>
<accession>A0A1Y2DTL6</accession>
<keyword evidence="2" id="KW-0560">Oxidoreductase</keyword>
<dbReference type="GO" id="GO:0016491">
    <property type="term" value="F:oxidoreductase activity"/>
    <property type="evidence" value="ECO:0007669"/>
    <property type="project" value="UniProtKB-KW"/>
</dbReference>
<dbReference type="PANTHER" id="PTHR47990">
    <property type="entry name" value="2-OXOGLUTARATE (2OG) AND FE(II)-DEPENDENT OXYGENASE SUPERFAMILY PROTEIN-RELATED"/>
    <property type="match status" value="1"/>
</dbReference>
<dbReference type="PROSITE" id="PS51471">
    <property type="entry name" value="FE2OG_OXY"/>
    <property type="match status" value="1"/>
</dbReference>
<dbReference type="Gene3D" id="2.60.120.330">
    <property type="entry name" value="B-lactam Antibiotic, Isopenicillin N Synthase, Chain"/>
    <property type="match status" value="1"/>
</dbReference>
<dbReference type="RefSeq" id="XP_040714459.1">
    <property type="nucleotide sequence ID" value="XM_040856279.1"/>
</dbReference>
<dbReference type="InterPro" id="IPR027443">
    <property type="entry name" value="IPNS-like_sf"/>
</dbReference>
<evidence type="ECO:0000256" key="1">
    <source>
        <dbReference type="ARBA" id="ARBA00008056"/>
    </source>
</evidence>
<sequence>MTIDKPTPFVIPTVDLAPYLEDPSSAASANIIEQVRQACITSGFFQIENHGISRDLQQSVLNAAEAFFALPLEAKKQVVHPTLKNRGYELIGSQALQEGALPDLKEGFYVGQHIPNTDERVKDHPHLMGPNIFPPNIPEDVLKNPTETYYRDLLSLSGKIMEILAKGLPYGNEVFVPFMSNDPVCSIRLLHYPPQKTKDVRQLGAGAHTDFGAITLLMQDMSGGLEVLNDTTGQWIPVDPNPDAYVVNIGDMLSMWTKNKYKSATHRVINTSNKDRYSVPFFVDGNTDVKLTPFDGSEPVGGKVLTAEEHMLERFGTTYGRAEKLVAASSGS</sequence>
<evidence type="ECO:0000256" key="2">
    <source>
        <dbReference type="RuleBase" id="RU003682"/>
    </source>
</evidence>
<dbReference type="InParanoid" id="A0A1Y2DTL6"/>
<dbReference type="InterPro" id="IPR026992">
    <property type="entry name" value="DIOX_N"/>
</dbReference>
<dbReference type="InterPro" id="IPR044861">
    <property type="entry name" value="IPNS-like_FE2OG_OXY"/>
</dbReference>
<comment type="similarity">
    <text evidence="1 2">Belongs to the iron/ascorbate-dependent oxidoreductase family.</text>
</comment>
<reference evidence="4 5" key="1">
    <citation type="submission" date="2016-07" db="EMBL/GenBank/DDBJ databases">
        <title>Pervasive Adenine N6-methylation of Active Genes in Fungi.</title>
        <authorList>
            <consortium name="DOE Joint Genome Institute"/>
            <person name="Mondo S.J."/>
            <person name="Dannebaum R.O."/>
            <person name="Kuo R.C."/>
            <person name="Labutti K."/>
            <person name="Haridas S."/>
            <person name="Kuo A."/>
            <person name="Salamov A."/>
            <person name="Ahrendt S.R."/>
            <person name="Lipzen A."/>
            <person name="Sullivan W."/>
            <person name="Andreopoulos W.B."/>
            <person name="Clum A."/>
            <person name="Lindquist E."/>
            <person name="Daum C."/>
            <person name="Ramamoorthy G.K."/>
            <person name="Gryganskyi A."/>
            <person name="Culley D."/>
            <person name="Magnuson J.K."/>
            <person name="James T.Y."/>
            <person name="O'Malley M.A."/>
            <person name="Stajich J.E."/>
            <person name="Spatafora J.W."/>
            <person name="Visel A."/>
            <person name="Grigoriev I.V."/>
        </authorList>
    </citation>
    <scope>NUCLEOTIDE SEQUENCE [LARGE SCALE GENOMIC DNA]</scope>
    <source>
        <strain evidence="4 5">CBS 129021</strain>
    </source>
</reference>
<dbReference type="GeneID" id="63772491"/>
<organism evidence="4 5">
    <name type="scientific">Pseudomassariella vexata</name>
    <dbReference type="NCBI Taxonomy" id="1141098"/>
    <lineage>
        <taxon>Eukaryota</taxon>
        <taxon>Fungi</taxon>
        <taxon>Dikarya</taxon>
        <taxon>Ascomycota</taxon>
        <taxon>Pezizomycotina</taxon>
        <taxon>Sordariomycetes</taxon>
        <taxon>Xylariomycetidae</taxon>
        <taxon>Amphisphaeriales</taxon>
        <taxon>Pseudomassariaceae</taxon>
        <taxon>Pseudomassariella</taxon>
    </lineage>
</organism>
<dbReference type="InterPro" id="IPR050231">
    <property type="entry name" value="Iron_ascorbate_oxido_reductase"/>
</dbReference>
<dbReference type="Proteomes" id="UP000193689">
    <property type="component" value="Unassembled WGS sequence"/>
</dbReference>
<gene>
    <name evidence="4" type="ORF">BCR38DRAFT_346820</name>
</gene>
<comment type="caution">
    <text evidence="4">The sequence shown here is derived from an EMBL/GenBank/DDBJ whole genome shotgun (WGS) entry which is preliminary data.</text>
</comment>
<dbReference type="GO" id="GO:0046872">
    <property type="term" value="F:metal ion binding"/>
    <property type="evidence" value="ECO:0007669"/>
    <property type="project" value="UniProtKB-KW"/>
</dbReference>
<evidence type="ECO:0000313" key="5">
    <source>
        <dbReference type="Proteomes" id="UP000193689"/>
    </source>
</evidence>
<dbReference type="OrthoDB" id="288590at2759"/>
<dbReference type="STRING" id="1141098.A0A1Y2DTL6"/>
<dbReference type="Pfam" id="PF03171">
    <property type="entry name" value="2OG-FeII_Oxy"/>
    <property type="match status" value="1"/>
</dbReference>
<evidence type="ECO:0000259" key="3">
    <source>
        <dbReference type="PROSITE" id="PS51471"/>
    </source>
</evidence>
<dbReference type="PRINTS" id="PR00682">
    <property type="entry name" value="IPNSYNTHASE"/>
</dbReference>
<keyword evidence="2" id="KW-0408">Iron</keyword>
<dbReference type="Pfam" id="PF14226">
    <property type="entry name" value="DIOX_N"/>
    <property type="match status" value="1"/>
</dbReference>
<feature type="domain" description="Fe2OG dioxygenase" evidence="3">
    <location>
        <begin position="183"/>
        <end position="285"/>
    </location>
</feature>
<dbReference type="EMBL" id="MCFJ01000009">
    <property type="protein sequence ID" value="ORY62623.1"/>
    <property type="molecule type" value="Genomic_DNA"/>
</dbReference>
<dbReference type="SUPFAM" id="SSF51197">
    <property type="entry name" value="Clavaminate synthase-like"/>
    <property type="match status" value="1"/>
</dbReference>